<comment type="subcellular location">
    <subcellularLocation>
        <location evidence="1">Membrane</location>
        <topology evidence="1">Multi-pass membrane protein</topology>
    </subcellularLocation>
</comment>
<sequence length="483" mass="51179">MKDQIDNKEINDLDQSPSRVGEVEDDPSCAQDAVFGEISEDGPNYRNVGWIGTSALMIKTQIGLGVLSIPTAFDTLGMIPGVICLLAIAVITTWSNYIVGTFKLRHRAVYGIDDAGGLMFGRLGKEFFATAFCLYWIFVAGSGMLGVSIGLNAVSTHAACTAIFIAVAAIVGFSLASIQTLAKITWLAWVGATCIIISILTVTVAVGVQDRPADAPQEGVFVSDYKLVQHPSFTSAASALSSLVFAYSGTPAFFSIVSEMREPRHYNRSMVICQSVMTAIYVSIGVVVYYFCGSYVSSPALGSAGPTMKKVAYGFALPALIVTTCIVIHLPGKYLFIRMLRGSKHLSKNTAKHWIIWFSCTGGVTLAAYIIASAIPVFGGLVSLIGALLGTVMSVQPMGCMWLYDNWHKDRAAPSARWALMVCWSIFVVAVGTFLMVAGTYGSVVGIIESYQVSGGSAAWSCADNSNTVCPAGGCGQAASGGH</sequence>
<evidence type="ECO:0000313" key="9">
    <source>
        <dbReference type="EMBL" id="KAL1846669.1"/>
    </source>
</evidence>
<dbReference type="InterPro" id="IPR013057">
    <property type="entry name" value="AA_transpt_TM"/>
</dbReference>
<feature type="transmembrane region" description="Helical" evidence="7">
    <location>
        <begin position="127"/>
        <end position="149"/>
    </location>
</feature>
<evidence type="ECO:0000256" key="3">
    <source>
        <dbReference type="ARBA" id="ARBA00022692"/>
    </source>
</evidence>
<protein>
    <recommendedName>
        <fullName evidence="8">Amino acid transporter transmembrane domain-containing protein</fullName>
    </recommendedName>
</protein>
<organism evidence="9 10">
    <name type="scientific">Diaporthe australafricana</name>
    <dbReference type="NCBI Taxonomy" id="127596"/>
    <lineage>
        <taxon>Eukaryota</taxon>
        <taxon>Fungi</taxon>
        <taxon>Dikarya</taxon>
        <taxon>Ascomycota</taxon>
        <taxon>Pezizomycotina</taxon>
        <taxon>Sordariomycetes</taxon>
        <taxon>Sordariomycetidae</taxon>
        <taxon>Diaporthales</taxon>
        <taxon>Diaporthaceae</taxon>
        <taxon>Diaporthe</taxon>
    </lineage>
</organism>
<keyword evidence="3 7" id="KW-0812">Transmembrane</keyword>
<dbReference type="Pfam" id="PF01490">
    <property type="entry name" value="Aa_trans"/>
    <property type="match status" value="1"/>
</dbReference>
<feature type="transmembrane region" description="Helical" evidence="7">
    <location>
        <begin position="155"/>
        <end position="175"/>
    </location>
</feature>
<dbReference type="PANTHER" id="PTHR22950">
    <property type="entry name" value="AMINO ACID TRANSPORTER"/>
    <property type="match status" value="1"/>
</dbReference>
<feature type="transmembrane region" description="Helical" evidence="7">
    <location>
        <begin position="269"/>
        <end position="291"/>
    </location>
</feature>
<comment type="similarity">
    <text evidence="2">Belongs to the amino acid/polyamine transporter 2 family.</text>
</comment>
<proteinExistence type="inferred from homology"/>
<accession>A0ABR3VW87</accession>
<evidence type="ECO:0000256" key="2">
    <source>
        <dbReference type="ARBA" id="ARBA00008066"/>
    </source>
</evidence>
<gene>
    <name evidence="9" type="ORF">Daus18300_014186</name>
</gene>
<keyword evidence="4 7" id="KW-1133">Transmembrane helix</keyword>
<evidence type="ECO:0000313" key="10">
    <source>
        <dbReference type="Proteomes" id="UP001583177"/>
    </source>
</evidence>
<feature type="transmembrane region" description="Helical" evidence="7">
    <location>
        <begin position="187"/>
        <end position="208"/>
    </location>
</feature>
<reference evidence="9 10" key="1">
    <citation type="journal article" date="2024" name="IMA Fungus">
        <title>IMA Genome - F19 : A genome assembly and annotation guide to empower mycologists, including annotated draft genome sequences of Ceratocystis pirilliformis, Diaporthe australafricana, Fusarium ophioides, Paecilomyces lecythidis, and Sporothrix stenoceras.</title>
        <authorList>
            <person name="Aylward J."/>
            <person name="Wilson A.M."/>
            <person name="Visagie C.M."/>
            <person name="Spraker J."/>
            <person name="Barnes I."/>
            <person name="Buitendag C."/>
            <person name="Ceriani C."/>
            <person name="Del Mar Angel L."/>
            <person name="du Plessis D."/>
            <person name="Fuchs T."/>
            <person name="Gasser K."/>
            <person name="Kramer D."/>
            <person name="Li W."/>
            <person name="Munsamy K."/>
            <person name="Piso A."/>
            <person name="Price J.L."/>
            <person name="Sonnekus B."/>
            <person name="Thomas C."/>
            <person name="van der Nest A."/>
            <person name="van Dijk A."/>
            <person name="van Heerden A."/>
            <person name="van Vuuren N."/>
            <person name="Yilmaz N."/>
            <person name="Duong T.A."/>
            <person name="van der Merwe N.A."/>
            <person name="Wingfield M.J."/>
            <person name="Wingfield B.D."/>
        </authorList>
    </citation>
    <scope>NUCLEOTIDE SEQUENCE [LARGE SCALE GENOMIC DNA]</scope>
    <source>
        <strain evidence="9 10">CMW 18300</strain>
    </source>
</reference>
<dbReference type="Proteomes" id="UP001583177">
    <property type="component" value="Unassembled WGS sequence"/>
</dbReference>
<evidence type="ECO:0000256" key="1">
    <source>
        <dbReference type="ARBA" id="ARBA00004141"/>
    </source>
</evidence>
<feature type="transmembrane region" description="Helical" evidence="7">
    <location>
        <begin position="236"/>
        <end position="257"/>
    </location>
</feature>
<feature type="transmembrane region" description="Helical" evidence="7">
    <location>
        <begin position="78"/>
        <end position="99"/>
    </location>
</feature>
<feature type="compositionally biased region" description="Basic and acidic residues" evidence="6">
    <location>
        <begin position="1"/>
        <end position="11"/>
    </location>
</feature>
<feature type="region of interest" description="Disordered" evidence="6">
    <location>
        <begin position="1"/>
        <end position="27"/>
    </location>
</feature>
<keyword evidence="5 7" id="KW-0472">Membrane</keyword>
<feature type="transmembrane region" description="Helical" evidence="7">
    <location>
        <begin position="416"/>
        <end position="441"/>
    </location>
</feature>
<dbReference type="EMBL" id="JAWRVE010000261">
    <property type="protein sequence ID" value="KAL1846669.1"/>
    <property type="molecule type" value="Genomic_DNA"/>
</dbReference>
<dbReference type="PANTHER" id="PTHR22950:SF683">
    <property type="entry name" value="AMINO ACID TRANSPORTER (EUROFUNG)"/>
    <property type="match status" value="1"/>
</dbReference>
<evidence type="ECO:0000256" key="7">
    <source>
        <dbReference type="SAM" id="Phobius"/>
    </source>
</evidence>
<feature type="transmembrane region" description="Helical" evidence="7">
    <location>
        <begin position="311"/>
        <end position="332"/>
    </location>
</feature>
<feature type="transmembrane region" description="Helical" evidence="7">
    <location>
        <begin position="353"/>
        <end position="375"/>
    </location>
</feature>
<feature type="transmembrane region" description="Helical" evidence="7">
    <location>
        <begin position="381"/>
        <end position="404"/>
    </location>
</feature>
<comment type="caution">
    <text evidence="9">The sequence shown here is derived from an EMBL/GenBank/DDBJ whole genome shotgun (WGS) entry which is preliminary data.</text>
</comment>
<feature type="domain" description="Amino acid transporter transmembrane" evidence="8">
    <location>
        <begin position="48"/>
        <end position="444"/>
    </location>
</feature>
<keyword evidence="10" id="KW-1185">Reference proteome</keyword>
<name>A0ABR3VW87_9PEZI</name>
<evidence type="ECO:0000256" key="4">
    <source>
        <dbReference type="ARBA" id="ARBA00022989"/>
    </source>
</evidence>
<evidence type="ECO:0000259" key="8">
    <source>
        <dbReference type="Pfam" id="PF01490"/>
    </source>
</evidence>
<evidence type="ECO:0000256" key="5">
    <source>
        <dbReference type="ARBA" id="ARBA00023136"/>
    </source>
</evidence>
<evidence type="ECO:0000256" key="6">
    <source>
        <dbReference type="SAM" id="MobiDB-lite"/>
    </source>
</evidence>